<organism evidence="1 2">
    <name type="scientific">Solanum pinnatisectum</name>
    <name type="common">tansyleaf nightshade</name>
    <dbReference type="NCBI Taxonomy" id="50273"/>
    <lineage>
        <taxon>Eukaryota</taxon>
        <taxon>Viridiplantae</taxon>
        <taxon>Streptophyta</taxon>
        <taxon>Embryophyta</taxon>
        <taxon>Tracheophyta</taxon>
        <taxon>Spermatophyta</taxon>
        <taxon>Magnoliopsida</taxon>
        <taxon>eudicotyledons</taxon>
        <taxon>Gunneridae</taxon>
        <taxon>Pentapetalae</taxon>
        <taxon>asterids</taxon>
        <taxon>lamiids</taxon>
        <taxon>Solanales</taxon>
        <taxon>Solanaceae</taxon>
        <taxon>Solanoideae</taxon>
        <taxon>Solaneae</taxon>
        <taxon>Solanum</taxon>
    </lineage>
</organism>
<gene>
    <name evidence="1" type="ORF">R3W88_008530</name>
</gene>
<dbReference type="Proteomes" id="UP001311915">
    <property type="component" value="Unassembled WGS sequence"/>
</dbReference>
<dbReference type="AlphaFoldDB" id="A0AAV9MBF8"/>
<evidence type="ECO:0000313" key="1">
    <source>
        <dbReference type="EMBL" id="KAK4734269.1"/>
    </source>
</evidence>
<name>A0AAV9MBF8_9SOLN</name>
<comment type="caution">
    <text evidence="1">The sequence shown here is derived from an EMBL/GenBank/DDBJ whole genome shotgun (WGS) entry which is preliminary data.</text>
</comment>
<accession>A0AAV9MBF8</accession>
<protein>
    <submittedName>
        <fullName evidence="1">Uncharacterized protein</fullName>
    </submittedName>
</protein>
<reference evidence="1 2" key="1">
    <citation type="submission" date="2023-10" db="EMBL/GenBank/DDBJ databases">
        <title>Genome-Wide Identification Analysis in wild type Solanum Pinnatisectum Reveals Some Genes Defensing Phytophthora Infestans.</title>
        <authorList>
            <person name="Sun C."/>
        </authorList>
    </citation>
    <scope>NUCLEOTIDE SEQUENCE [LARGE SCALE GENOMIC DNA]</scope>
    <source>
        <strain evidence="1">LQN</strain>
        <tissue evidence="1">Leaf</tissue>
    </source>
</reference>
<evidence type="ECO:0000313" key="2">
    <source>
        <dbReference type="Proteomes" id="UP001311915"/>
    </source>
</evidence>
<sequence length="104" mass="12472">MTYVGGQIAYYDYRKGGENSIIQMRQCMKKLKVDDGKVKFWFKFGPYFEISLRLLSIDIDIYNLIHKIPHSREVEIFVEHTDEDQWTHDVVKLKGLDFKLKRAW</sequence>
<proteinExistence type="predicted"/>
<keyword evidence="2" id="KW-1185">Reference proteome</keyword>
<dbReference type="EMBL" id="JAWPEI010000002">
    <property type="protein sequence ID" value="KAK4734269.1"/>
    <property type="molecule type" value="Genomic_DNA"/>
</dbReference>